<dbReference type="Proteomes" id="UP001207918">
    <property type="component" value="Unassembled WGS sequence"/>
</dbReference>
<accession>A0ABT3PJQ2</accession>
<evidence type="ECO:0000313" key="1">
    <source>
        <dbReference type="EMBL" id="MCW9706171.1"/>
    </source>
</evidence>
<protein>
    <submittedName>
        <fullName evidence="1">6-bladed beta-propeller</fullName>
    </submittedName>
</protein>
<comment type="caution">
    <text evidence="1">The sequence shown here is derived from an EMBL/GenBank/DDBJ whole genome shotgun (WGS) entry which is preliminary data.</text>
</comment>
<sequence length="375" mass="44661">MKFYSIKRLIVVILLFQIISCKRETPSQEKTTDPYIENLKNRFAEISVSSENIPISSSIQQPHRVKVLQNNGYLVVVDDANKSIMLLNKKGEVLSTVGREGRGPEEFLNITQLHVSDDGRIFLLDMLLFRITVYEFFNDELRYVDTFPYKNPPKHSLHSIYVTEKANYGVYNQTEGFQTPDNSFLLYRLDEDFNTEEQLLEIPGNKRQKVIYPEFTLYLPNIFLSNTLWDVDGDWFYYMMSYQSSINKYNLRTGEHKVLKYAKFPKRLNKRYYLSFMKERLDLNQDERQLSVLENSERLPLFSGLWVHENKIMLRIFYPAEENGMMIYIDQKSEEIKYIKAPHEFYPLAGHDNRIYGINFRIDDYYQLMFIDLHY</sequence>
<dbReference type="RefSeq" id="WP_265764873.1">
    <property type="nucleotide sequence ID" value="NZ_JAGGJA010000003.1"/>
</dbReference>
<proteinExistence type="predicted"/>
<dbReference type="Pfam" id="PF17170">
    <property type="entry name" value="DUF5128"/>
    <property type="match status" value="1"/>
</dbReference>
<evidence type="ECO:0000313" key="2">
    <source>
        <dbReference type="Proteomes" id="UP001207918"/>
    </source>
</evidence>
<dbReference type="SUPFAM" id="SSF75011">
    <property type="entry name" value="3-carboxy-cis,cis-mucoante lactonizing enzyme"/>
    <property type="match status" value="1"/>
</dbReference>
<dbReference type="InterPro" id="IPR011042">
    <property type="entry name" value="6-blade_b-propeller_TolB-like"/>
</dbReference>
<name>A0ABT3PJQ2_9BACT</name>
<dbReference type="Gene3D" id="2.120.10.30">
    <property type="entry name" value="TolB, C-terminal domain"/>
    <property type="match status" value="1"/>
</dbReference>
<dbReference type="EMBL" id="JAGGJA010000003">
    <property type="protein sequence ID" value="MCW9706171.1"/>
    <property type="molecule type" value="Genomic_DNA"/>
</dbReference>
<keyword evidence="2" id="KW-1185">Reference proteome</keyword>
<gene>
    <name evidence="1" type="ORF">J6I44_04875</name>
</gene>
<reference evidence="1 2" key="1">
    <citation type="submission" date="2021-03" db="EMBL/GenBank/DDBJ databases">
        <title>Aliifodinibius sp. nov., a new bacterium isolated from saline soil.</title>
        <authorList>
            <person name="Galisteo C."/>
            <person name="De La Haba R."/>
            <person name="Sanchez-Porro C."/>
            <person name="Ventosa A."/>
        </authorList>
    </citation>
    <scope>NUCLEOTIDE SEQUENCE [LARGE SCALE GENOMIC DNA]</scope>
    <source>
        <strain evidence="1 2">1BSP15-2V2</strain>
    </source>
</reference>
<organism evidence="1 2">
    <name type="scientific">Fodinibius salsisoli</name>
    <dbReference type="NCBI Taxonomy" id="2820877"/>
    <lineage>
        <taxon>Bacteria</taxon>
        <taxon>Pseudomonadati</taxon>
        <taxon>Balneolota</taxon>
        <taxon>Balneolia</taxon>
        <taxon>Balneolales</taxon>
        <taxon>Balneolaceae</taxon>
        <taxon>Fodinibius</taxon>
    </lineage>
</organism>